<evidence type="ECO:0000256" key="1">
    <source>
        <dbReference type="ARBA" id="ARBA00022729"/>
    </source>
</evidence>
<proteinExistence type="predicted"/>
<keyword evidence="2" id="KW-0677">Repeat</keyword>
<keyword evidence="4" id="KW-0812">Transmembrane</keyword>
<evidence type="ECO:0000313" key="7">
    <source>
        <dbReference type="EMBL" id="GMN31884.1"/>
    </source>
</evidence>
<dbReference type="Proteomes" id="UP001187192">
    <property type="component" value="Unassembled WGS sequence"/>
</dbReference>
<dbReference type="FunFam" id="3.30.430.20:FF:000002">
    <property type="entry name" value="Cysteine-rich receptor-like protein kinase 10"/>
    <property type="match status" value="1"/>
</dbReference>
<keyword evidence="1 5" id="KW-0732">Signal</keyword>
<evidence type="ECO:0000259" key="6">
    <source>
        <dbReference type="PROSITE" id="PS51473"/>
    </source>
</evidence>
<dbReference type="PANTHER" id="PTHR32099:SF103">
    <property type="entry name" value="GNK2-HOMOLOGOUS DOMAIN-CONTAINING PROTEIN"/>
    <property type="match status" value="1"/>
</dbReference>
<feature type="domain" description="Gnk2-homologous" evidence="6">
    <location>
        <begin position="140"/>
        <end position="249"/>
    </location>
</feature>
<dbReference type="Pfam" id="PF01657">
    <property type="entry name" value="Stress-antifung"/>
    <property type="match status" value="3"/>
</dbReference>
<dbReference type="Gene3D" id="3.30.430.20">
    <property type="entry name" value="Gnk2 domain, C-X8-C-X2-C motif"/>
    <property type="match status" value="3"/>
</dbReference>
<evidence type="ECO:0000256" key="5">
    <source>
        <dbReference type="SAM" id="SignalP"/>
    </source>
</evidence>
<evidence type="ECO:0000256" key="4">
    <source>
        <dbReference type="SAM" id="Phobius"/>
    </source>
</evidence>
<organism evidence="7 8">
    <name type="scientific">Ficus carica</name>
    <name type="common">Common fig</name>
    <dbReference type="NCBI Taxonomy" id="3494"/>
    <lineage>
        <taxon>Eukaryota</taxon>
        <taxon>Viridiplantae</taxon>
        <taxon>Streptophyta</taxon>
        <taxon>Embryophyta</taxon>
        <taxon>Tracheophyta</taxon>
        <taxon>Spermatophyta</taxon>
        <taxon>Magnoliopsida</taxon>
        <taxon>eudicotyledons</taxon>
        <taxon>Gunneridae</taxon>
        <taxon>Pentapetalae</taxon>
        <taxon>rosids</taxon>
        <taxon>fabids</taxon>
        <taxon>Rosales</taxon>
        <taxon>Moraceae</taxon>
        <taxon>Ficeae</taxon>
        <taxon>Ficus</taxon>
    </lineage>
</organism>
<feature type="domain" description="Gnk2-homologous" evidence="6">
    <location>
        <begin position="268"/>
        <end position="375"/>
    </location>
</feature>
<feature type="chain" id="PRO_5041655522" description="Gnk2-homologous domain-containing protein" evidence="5">
    <location>
        <begin position="24"/>
        <end position="423"/>
    </location>
</feature>
<keyword evidence="4" id="KW-0472">Membrane</keyword>
<keyword evidence="8" id="KW-1185">Reference proteome</keyword>
<dbReference type="PROSITE" id="PS51473">
    <property type="entry name" value="GNK2"/>
    <property type="match status" value="3"/>
</dbReference>
<dbReference type="CDD" id="cd23509">
    <property type="entry name" value="Gnk2-like"/>
    <property type="match status" value="3"/>
</dbReference>
<feature type="region of interest" description="Disordered" evidence="3">
    <location>
        <begin position="258"/>
        <end position="283"/>
    </location>
</feature>
<gene>
    <name evidence="7" type="ORF">TIFTF001_003448</name>
</gene>
<evidence type="ECO:0000256" key="3">
    <source>
        <dbReference type="SAM" id="MobiDB-lite"/>
    </source>
</evidence>
<feature type="domain" description="Gnk2-homologous" evidence="6">
    <location>
        <begin position="27"/>
        <end position="134"/>
    </location>
</feature>
<dbReference type="EMBL" id="BTGU01000003">
    <property type="protein sequence ID" value="GMN31884.1"/>
    <property type="molecule type" value="Genomic_DNA"/>
</dbReference>
<sequence>MVSSRTLLFVCLMFNILVTLVSAQKSFLCEFCENEKGNFTTNSTYQTNLKQVLSILPSTEGFFNGSGNSFVSVSYGQNSDEVYAIGLCQGDVEPHICRSCLNQSSELLTQTCPNQKEAIGWFDECMLRYSHRSLIGLMETHPKFQLWSTQNSSFIDMDSFSQDVTTLLENLKNGAAAGGSLRKYAAGNASVLDQFQTLYAFAQCTPDLSQLDCNNCLDEALEDFQQHNRSVGGRVFTPSCNFRYEVYPFDGHAYDTPPASRLQSAPLSPPAMATDSKTRKGNKSNKSRTVIIAVVSSVAAVVLIISLGNGFYTSSYGQNSDEVYAIGLCRGDVDPHVCCSCLNQSTQLLTQTCPNQKEAIGWFDECMLRYSNRFLIGLMETHRKFHSWSTQNSSFIDMNSFSQDVKTLLENLKNGAAAGGSLR</sequence>
<dbReference type="InterPro" id="IPR002902">
    <property type="entry name" value="GNK2"/>
</dbReference>
<feature type="signal peptide" evidence="5">
    <location>
        <begin position="1"/>
        <end position="23"/>
    </location>
</feature>
<keyword evidence="4" id="KW-1133">Transmembrane helix</keyword>
<feature type="transmembrane region" description="Helical" evidence="4">
    <location>
        <begin position="290"/>
        <end position="312"/>
    </location>
</feature>
<accession>A0AA88DAI0</accession>
<evidence type="ECO:0000256" key="2">
    <source>
        <dbReference type="ARBA" id="ARBA00022737"/>
    </source>
</evidence>
<protein>
    <recommendedName>
        <fullName evidence="6">Gnk2-homologous domain-containing protein</fullName>
    </recommendedName>
</protein>
<dbReference type="AlphaFoldDB" id="A0AA88DAI0"/>
<dbReference type="PANTHER" id="PTHR32099">
    <property type="entry name" value="CYSTEINE-RICH REPEAT SECRETORY PROTEIN"/>
    <property type="match status" value="1"/>
</dbReference>
<dbReference type="FunFam" id="3.30.430.20:FF:000003">
    <property type="entry name" value="Cysteine-rich RLK (RECEPTOR-like protein kinase) 10"/>
    <property type="match status" value="1"/>
</dbReference>
<reference evidence="7" key="1">
    <citation type="submission" date="2023-07" db="EMBL/GenBank/DDBJ databases">
        <title>draft genome sequence of fig (Ficus carica).</title>
        <authorList>
            <person name="Takahashi T."/>
            <person name="Nishimura K."/>
        </authorList>
    </citation>
    <scope>NUCLEOTIDE SEQUENCE</scope>
</reference>
<dbReference type="InterPro" id="IPR038408">
    <property type="entry name" value="GNK2_sf"/>
</dbReference>
<comment type="caution">
    <text evidence="7">The sequence shown here is derived from an EMBL/GenBank/DDBJ whole genome shotgun (WGS) entry which is preliminary data.</text>
</comment>
<name>A0AA88DAI0_FICCA</name>
<evidence type="ECO:0000313" key="8">
    <source>
        <dbReference type="Proteomes" id="UP001187192"/>
    </source>
</evidence>